<evidence type="ECO:0000256" key="7">
    <source>
        <dbReference type="ARBA" id="ARBA00022801"/>
    </source>
</evidence>
<feature type="domain" description="RNase H type-1" evidence="8">
    <location>
        <begin position="155"/>
        <end position="317"/>
    </location>
</feature>
<dbReference type="InterPro" id="IPR002156">
    <property type="entry name" value="RNaseH_domain"/>
</dbReference>
<evidence type="ECO:0000256" key="2">
    <source>
        <dbReference type="ARBA" id="ARBA00005300"/>
    </source>
</evidence>
<dbReference type="AlphaFoldDB" id="A0A1R3RTY1"/>
<dbReference type="Gene3D" id="3.30.420.10">
    <property type="entry name" value="Ribonuclease H-like superfamily/Ribonuclease H"/>
    <property type="match status" value="1"/>
</dbReference>
<protein>
    <recommendedName>
        <fullName evidence="3">ribonuclease H</fullName>
        <ecNumber evidence="3">3.1.26.4</ecNumber>
    </recommendedName>
</protein>
<evidence type="ECO:0000313" key="9">
    <source>
        <dbReference type="EMBL" id="OOF97927.1"/>
    </source>
</evidence>
<accession>A0A1R3RTY1</accession>
<dbReference type="EC" id="3.1.26.4" evidence="3"/>
<dbReference type="Proteomes" id="UP000188318">
    <property type="component" value="Unassembled WGS sequence"/>
</dbReference>
<dbReference type="InterPro" id="IPR036397">
    <property type="entry name" value="RNaseH_sf"/>
</dbReference>
<dbReference type="GO" id="GO:0043137">
    <property type="term" value="P:DNA replication, removal of RNA primer"/>
    <property type="evidence" value="ECO:0007669"/>
    <property type="project" value="TreeGrafter"/>
</dbReference>
<organism evidence="9 10">
    <name type="scientific">Aspergillus carbonarius (strain ITEM 5010)</name>
    <dbReference type="NCBI Taxonomy" id="602072"/>
    <lineage>
        <taxon>Eukaryota</taxon>
        <taxon>Fungi</taxon>
        <taxon>Dikarya</taxon>
        <taxon>Ascomycota</taxon>
        <taxon>Pezizomycotina</taxon>
        <taxon>Eurotiomycetes</taxon>
        <taxon>Eurotiomycetidae</taxon>
        <taxon>Eurotiales</taxon>
        <taxon>Aspergillaceae</taxon>
        <taxon>Aspergillus</taxon>
        <taxon>Aspergillus subgen. Circumdati</taxon>
    </lineage>
</organism>
<keyword evidence="4" id="KW-0540">Nuclease</keyword>
<comment type="catalytic activity">
    <reaction evidence="1">
        <text>Endonucleolytic cleavage to 5'-phosphomonoester.</text>
        <dbReference type="EC" id="3.1.26.4"/>
    </reaction>
</comment>
<keyword evidence="10" id="KW-1185">Reference proteome</keyword>
<dbReference type="InterPro" id="IPR012337">
    <property type="entry name" value="RNaseH-like_sf"/>
</dbReference>
<dbReference type="GO" id="GO:0046872">
    <property type="term" value="F:metal ion binding"/>
    <property type="evidence" value="ECO:0007669"/>
    <property type="project" value="UniProtKB-KW"/>
</dbReference>
<dbReference type="CDD" id="cd13934">
    <property type="entry name" value="RNase_H_Dikarya_like"/>
    <property type="match status" value="1"/>
</dbReference>
<gene>
    <name evidence="9" type="ORF">ASPCADRAFT_128115</name>
</gene>
<dbReference type="OrthoDB" id="407198at2759"/>
<dbReference type="PROSITE" id="PS50879">
    <property type="entry name" value="RNASE_H_1"/>
    <property type="match status" value="1"/>
</dbReference>
<dbReference type="PANTHER" id="PTHR10642">
    <property type="entry name" value="RIBONUCLEASE H1"/>
    <property type="match status" value="1"/>
</dbReference>
<dbReference type="Pfam" id="PF00075">
    <property type="entry name" value="RNase_H"/>
    <property type="match status" value="1"/>
</dbReference>
<evidence type="ECO:0000256" key="6">
    <source>
        <dbReference type="ARBA" id="ARBA00022759"/>
    </source>
</evidence>
<evidence type="ECO:0000256" key="1">
    <source>
        <dbReference type="ARBA" id="ARBA00000077"/>
    </source>
</evidence>
<dbReference type="PANTHER" id="PTHR10642:SF26">
    <property type="entry name" value="RIBONUCLEASE H1"/>
    <property type="match status" value="1"/>
</dbReference>
<keyword evidence="5" id="KW-0479">Metal-binding</keyword>
<proteinExistence type="inferred from homology"/>
<evidence type="ECO:0000313" key="10">
    <source>
        <dbReference type="Proteomes" id="UP000188318"/>
    </source>
</evidence>
<evidence type="ECO:0000256" key="3">
    <source>
        <dbReference type="ARBA" id="ARBA00012180"/>
    </source>
</evidence>
<keyword evidence="6" id="KW-0255">Endonuclease</keyword>
<evidence type="ECO:0000259" key="8">
    <source>
        <dbReference type="PROSITE" id="PS50879"/>
    </source>
</evidence>
<dbReference type="VEuPathDB" id="FungiDB:ASPCADRAFT_128115"/>
<reference evidence="10" key="1">
    <citation type="journal article" date="2017" name="Genome Biol.">
        <title>Comparative genomics reveals high biological diversity and specific adaptations in the industrially and medically important fungal genus Aspergillus.</title>
        <authorList>
            <person name="de Vries R.P."/>
            <person name="Riley R."/>
            <person name="Wiebenga A."/>
            <person name="Aguilar-Osorio G."/>
            <person name="Amillis S."/>
            <person name="Uchima C.A."/>
            <person name="Anderluh G."/>
            <person name="Asadollahi M."/>
            <person name="Askin M."/>
            <person name="Barry K."/>
            <person name="Battaglia E."/>
            <person name="Bayram O."/>
            <person name="Benocci T."/>
            <person name="Braus-Stromeyer S.A."/>
            <person name="Caldana C."/>
            <person name="Canovas D."/>
            <person name="Cerqueira G.C."/>
            <person name="Chen F."/>
            <person name="Chen W."/>
            <person name="Choi C."/>
            <person name="Clum A."/>
            <person name="Dos Santos R.A."/>
            <person name="Damasio A.R."/>
            <person name="Diallinas G."/>
            <person name="Emri T."/>
            <person name="Fekete E."/>
            <person name="Flipphi M."/>
            <person name="Freyberg S."/>
            <person name="Gallo A."/>
            <person name="Gournas C."/>
            <person name="Habgood R."/>
            <person name="Hainaut M."/>
            <person name="Harispe M.L."/>
            <person name="Henrissat B."/>
            <person name="Hilden K.S."/>
            <person name="Hope R."/>
            <person name="Hossain A."/>
            <person name="Karabika E."/>
            <person name="Karaffa L."/>
            <person name="Karanyi Z."/>
            <person name="Krasevec N."/>
            <person name="Kuo A."/>
            <person name="Kusch H."/>
            <person name="LaButti K."/>
            <person name="Lagendijk E.L."/>
            <person name="Lapidus A."/>
            <person name="Levasseur A."/>
            <person name="Lindquist E."/>
            <person name="Lipzen A."/>
            <person name="Logrieco A.F."/>
            <person name="MacCabe A."/>
            <person name="Maekelae M.R."/>
            <person name="Malavazi I."/>
            <person name="Melin P."/>
            <person name="Meyer V."/>
            <person name="Mielnichuk N."/>
            <person name="Miskei M."/>
            <person name="Molnar A.P."/>
            <person name="Mule G."/>
            <person name="Ngan C.Y."/>
            <person name="Orejas M."/>
            <person name="Orosz E."/>
            <person name="Ouedraogo J.P."/>
            <person name="Overkamp K.M."/>
            <person name="Park H.-S."/>
            <person name="Perrone G."/>
            <person name="Piumi F."/>
            <person name="Punt P.J."/>
            <person name="Ram A.F."/>
            <person name="Ramon A."/>
            <person name="Rauscher S."/>
            <person name="Record E."/>
            <person name="Riano-Pachon D.M."/>
            <person name="Robert V."/>
            <person name="Roehrig J."/>
            <person name="Ruller R."/>
            <person name="Salamov A."/>
            <person name="Salih N.S."/>
            <person name="Samson R.A."/>
            <person name="Sandor E."/>
            <person name="Sanguinetti M."/>
            <person name="Schuetze T."/>
            <person name="Sepcic K."/>
            <person name="Shelest E."/>
            <person name="Sherlock G."/>
            <person name="Sophianopoulou V."/>
            <person name="Squina F.M."/>
            <person name="Sun H."/>
            <person name="Susca A."/>
            <person name="Todd R.B."/>
            <person name="Tsang A."/>
            <person name="Unkles S.E."/>
            <person name="van de Wiele N."/>
            <person name="van Rossen-Uffink D."/>
            <person name="Oliveira J.V."/>
            <person name="Vesth T.C."/>
            <person name="Visser J."/>
            <person name="Yu J.-H."/>
            <person name="Zhou M."/>
            <person name="Andersen M.R."/>
            <person name="Archer D.B."/>
            <person name="Baker S.E."/>
            <person name="Benoit I."/>
            <person name="Brakhage A.A."/>
            <person name="Braus G.H."/>
            <person name="Fischer R."/>
            <person name="Frisvad J.C."/>
            <person name="Goldman G.H."/>
            <person name="Houbraken J."/>
            <person name="Oakley B."/>
            <person name="Pocsi I."/>
            <person name="Scazzocchio C."/>
            <person name="Seiboth B."/>
            <person name="vanKuyk P.A."/>
            <person name="Wortman J."/>
            <person name="Dyer P.S."/>
            <person name="Grigoriev I.V."/>
        </authorList>
    </citation>
    <scope>NUCLEOTIDE SEQUENCE [LARGE SCALE GENOMIC DNA]</scope>
    <source>
        <strain evidence="10">ITEM 5010</strain>
    </source>
</reference>
<keyword evidence="7" id="KW-0378">Hydrolase</keyword>
<dbReference type="GO" id="GO:0004523">
    <property type="term" value="F:RNA-DNA hybrid ribonuclease activity"/>
    <property type="evidence" value="ECO:0007669"/>
    <property type="project" value="UniProtKB-EC"/>
</dbReference>
<dbReference type="GO" id="GO:0003676">
    <property type="term" value="F:nucleic acid binding"/>
    <property type="evidence" value="ECO:0007669"/>
    <property type="project" value="InterPro"/>
</dbReference>
<dbReference type="SUPFAM" id="SSF53098">
    <property type="entry name" value="Ribonuclease H-like"/>
    <property type="match status" value="1"/>
</dbReference>
<dbReference type="EMBL" id="KV907496">
    <property type="protein sequence ID" value="OOF97927.1"/>
    <property type="molecule type" value="Genomic_DNA"/>
</dbReference>
<evidence type="ECO:0000256" key="5">
    <source>
        <dbReference type="ARBA" id="ARBA00022723"/>
    </source>
</evidence>
<evidence type="ECO:0000256" key="4">
    <source>
        <dbReference type="ARBA" id="ARBA00022722"/>
    </source>
</evidence>
<dbReference type="InterPro" id="IPR050092">
    <property type="entry name" value="RNase_H"/>
</dbReference>
<name>A0A1R3RTY1_ASPC5</name>
<dbReference type="STRING" id="602072.A0A1R3RTY1"/>
<dbReference type="OMA" id="REDIGMW"/>
<sequence>MTDHSLNPPITLSNGQLLCGAHGFVTCAKCCVDYTFMQQLDAGYSCLMPGLRDTSPSSDSQSCVMSDVSGICSSGADTSVTPMMIDTGSEPCSESPPIVPTGILIALDEDPKPKMTALPKRFIPPKSASPRDLFKPRYIFHGGHPGLQRFVGVEDSHQFLVYAGGACLKNGNDIPKAGWSFIFKPRTPGCQTSGRISAHLETTGPTGEARKPTSQRAELRAVIAALRYMYMHGSLFNSVVVATDSHYVVTGATRGLRKWLSNGWTNCSGEPIRNRDLWQDLLDVVHSWAKKNREVYLWMIPRKWNREADGFARLAVTSRPVPVDFGELIGHWQ</sequence>
<comment type="similarity">
    <text evidence="2">Belongs to the RNase H family.</text>
</comment>